<gene>
    <name evidence="2" type="primary">LOC107808690</name>
</gene>
<organism evidence="1 2">
    <name type="scientific">Nicotiana tabacum</name>
    <name type="common">Common tobacco</name>
    <dbReference type="NCBI Taxonomy" id="4097"/>
    <lineage>
        <taxon>Eukaryota</taxon>
        <taxon>Viridiplantae</taxon>
        <taxon>Streptophyta</taxon>
        <taxon>Embryophyta</taxon>
        <taxon>Tracheophyta</taxon>
        <taxon>Spermatophyta</taxon>
        <taxon>Magnoliopsida</taxon>
        <taxon>eudicotyledons</taxon>
        <taxon>Gunneridae</taxon>
        <taxon>Pentapetalae</taxon>
        <taxon>asterids</taxon>
        <taxon>lamiids</taxon>
        <taxon>Solanales</taxon>
        <taxon>Solanaceae</taxon>
        <taxon>Nicotianoideae</taxon>
        <taxon>Nicotianeae</taxon>
        <taxon>Nicotiana</taxon>
    </lineage>
</organism>
<evidence type="ECO:0000313" key="1">
    <source>
        <dbReference type="Proteomes" id="UP000790787"/>
    </source>
</evidence>
<proteinExistence type="predicted"/>
<evidence type="ECO:0000313" key="2">
    <source>
        <dbReference type="RefSeq" id="XP_075086468.1"/>
    </source>
</evidence>
<reference evidence="2" key="2">
    <citation type="submission" date="2025-08" db="UniProtKB">
        <authorList>
            <consortium name="RefSeq"/>
        </authorList>
    </citation>
    <scope>IDENTIFICATION</scope>
    <source>
        <tissue evidence="2">Leaf</tissue>
    </source>
</reference>
<accession>A0AC58SNC3</accession>
<dbReference type="Proteomes" id="UP000790787">
    <property type="component" value="Chromosome 14"/>
</dbReference>
<keyword evidence="1" id="KW-1185">Reference proteome</keyword>
<sequence>MVLFQLIKQDMTIFRARLPVRYEPIYSDEHASLILLIIVFWQENAKMLRLTRVYIGYCTGAKTEDFSAAAKLFLASGKKVKVPIIPCPCYSEGVDGFMYSSSSRIW</sequence>
<protein>
    <submittedName>
        <fullName evidence="2">3-isopropylmalate dehydratase large subunit, chloroplastic-like</fullName>
    </submittedName>
</protein>
<reference evidence="1" key="1">
    <citation type="journal article" date="2014" name="Nat. Commun.">
        <title>The tobacco genome sequence and its comparison with those of tomato and potato.</title>
        <authorList>
            <person name="Sierro N."/>
            <person name="Battey J.N."/>
            <person name="Ouadi S."/>
            <person name="Bakaher N."/>
            <person name="Bovet L."/>
            <person name="Willig A."/>
            <person name="Goepfert S."/>
            <person name="Peitsch M.C."/>
            <person name="Ivanov N.V."/>
        </authorList>
    </citation>
    <scope>NUCLEOTIDE SEQUENCE [LARGE SCALE GENOMIC DNA]</scope>
</reference>
<name>A0AC58SNC3_TOBAC</name>
<dbReference type="RefSeq" id="XP_075086468.1">
    <property type="nucleotide sequence ID" value="XM_075230367.1"/>
</dbReference>